<name>A0A059KN57_9BURK</name>
<feature type="region of interest" description="Disordered" evidence="1">
    <location>
        <begin position="37"/>
        <end position="58"/>
    </location>
</feature>
<evidence type="ECO:0000256" key="1">
    <source>
        <dbReference type="SAM" id="MobiDB-lite"/>
    </source>
</evidence>
<dbReference type="STRING" id="34103.SAMN05421778_11370"/>
<accession>A0A059KN57</accession>
<feature type="region of interest" description="Disordered" evidence="1">
    <location>
        <begin position="82"/>
        <end position="115"/>
    </location>
</feature>
<evidence type="ECO:0000313" key="2">
    <source>
        <dbReference type="EMBL" id="KDB52815.1"/>
    </source>
</evidence>
<protein>
    <recommendedName>
        <fullName evidence="4">DUF2946 domain-containing protein</fullName>
    </recommendedName>
</protein>
<comment type="caution">
    <text evidence="2">The sequence shown here is derived from an EMBL/GenBank/DDBJ whole genome shotgun (WGS) entry which is preliminary data.</text>
</comment>
<proteinExistence type="predicted"/>
<gene>
    <name evidence="2" type="ORF">X805_15490</name>
</gene>
<dbReference type="Proteomes" id="UP000026714">
    <property type="component" value="Unassembled WGS sequence"/>
</dbReference>
<evidence type="ECO:0000313" key="3">
    <source>
        <dbReference type="Proteomes" id="UP000026714"/>
    </source>
</evidence>
<dbReference type="eggNOG" id="ENOG502ZP6M">
    <property type="taxonomic scope" value="Bacteria"/>
</dbReference>
<reference evidence="2 3" key="1">
    <citation type="journal article" date="2014" name="FEMS Microbiol. Ecol.">
        <title>Sphaerotilus natans encrusted with nanoball-shaped Fe(III) oxide minerals formed by nitrate-reducing mixotrophic Fe(II) oxidation.</title>
        <authorList>
            <person name="Park S."/>
            <person name="Kim D.H."/>
            <person name="Lee J.H."/>
            <person name="Hur H.G."/>
        </authorList>
    </citation>
    <scope>NUCLEOTIDE SEQUENCE [LARGE SCALE GENOMIC DNA]</scope>
    <source>
        <strain evidence="2 3">DSM 6575</strain>
    </source>
</reference>
<dbReference type="AlphaFoldDB" id="A0A059KN57"/>
<dbReference type="RefSeq" id="WP_037480225.1">
    <property type="nucleotide sequence ID" value="NZ_AZRA01000039.1"/>
</dbReference>
<keyword evidence="3" id="KW-1185">Reference proteome</keyword>
<dbReference type="EMBL" id="AZRA01000039">
    <property type="protein sequence ID" value="KDB52815.1"/>
    <property type="molecule type" value="Genomic_DNA"/>
</dbReference>
<organism evidence="2 3">
    <name type="scientific">Sphaerotilus natans subsp. natans DSM 6575</name>
    <dbReference type="NCBI Taxonomy" id="1286631"/>
    <lineage>
        <taxon>Bacteria</taxon>
        <taxon>Pseudomonadati</taxon>
        <taxon>Pseudomonadota</taxon>
        <taxon>Betaproteobacteria</taxon>
        <taxon>Burkholderiales</taxon>
        <taxon>Sphaerotilaceae</taxon>
        <taxon>Sphaerotilus</taxon>
    </lineage>
</organism>
<sequence length="115" mass="12147">MVRPSRPWLHWLLWLVIALLPLRGWAMAQMAVTELAPTHAQSAPHPACHEAADPPPTDAAPHAGCTLCEVCHAGLAPAATQARPLPTLPHAPPAATEPAGPPEAPPSALFRPPRR</sequence>
<evidence type="ECO:0008006" key="4">
    <source>
        <dbReference type="Google" id="ProtNLM"/>
    </source>
</evidence>